<dbReference type="Pfam" id="PF16133">
    <property type="entry name" value="DUF4844"/>
    <property type="match status" value="1"/>
</dbReference>
<gene>
    <name evidence="1" type="ORF">FHS90_002135</name>
</gene>
<protein>
    <recommendedName>
        <fullName evidence="3">DUF4844 domain-containing protein</fullName>
    </recommendedName>
</protein>
<dbReference type="RefSeq" id="WP_182512965.1">
    <property type="nucleotide sequence ID" value="NZ_JACJIQ010000007.1"/>
</dbReference>
<dbReference type="AlphaFoldDB" id="A0A839GET5"/>
<proteinExistence type="predicted"/>
<dbReference type="InterPro" id="IPR038360">
    <property type="entry name" value="DUF4844_sf"/>
</dbReference>
<accession>A0A839GET5</accession>
<evidence type="ECO:0000313" key="1">
    <source>
        <dbReference type="EMBL" id="MBA9077422.1"/>
    </source>
</evidence>
<dbReference type="Proteomes" id="UP000563094">
    <property type="component" value="Unassembled WGS sequence"/>
</dbReference>
<keyword evidence="2" id="KW-1185">Reference proteome</keyword>
<organism evidence="1 2">
    <name type="scientific">Rufibacter quisquiliarum</name>
    <dbReference type="NCBI Taxonomy" id="1549639"/>
    <lineage>
        <taxon>Bacteria</taxon>
        <taxon>Pseudomonadati</taxon>
        <taxon>Bacteroidota</taxon>
        <taxon>Cytophagia</taxon>
        <taxon>Cytophagales</taxon>
        <taxon>Hymenobacteraceae</taxon>
        <taxon>Rufibacter</taxon>
    </lineage>
</organism>
<comment type="caution">
    <text evidence="1">The sequence shown here is derived from an EMBL/GenBank/DDBJ whole genome shotgun (WGS) entry which is preliminary data.</text>
</comment>
<name>A0A839GET5_9BACT</name>
<reference evidence="1 2" key="1">
    <citation type="submission" date="2020-08" db="EMBL/GenBank/DDBJ databases">
        <title>Genomic Encyclopedia of Type Strains, Phase IV (KMG-IV): sequencing the most valuable type-strain genomes for metagenomic binning, comparative biology and taxonomic classification.</title>
        <authorList>
            <person name="Goeker M."/>
        </authorList>
    </citation>
    <scope>NUCLEOTIDE SEQUENCE [LARGE SCALE GENOMIC DNA]</scope>
    <source>
        <strain evidence="1 2">DSM 29854</strain>
    </source>
</reference>
<evidence type="ECO:0008006" key="3">
    <source>
        <dbReference type="Google" id="ProtNLM"/>
    </source>
</evidence>
<dbReference type="InterPro" id="IPR032301">
    <property type="entry name" value="DUF4844"/>
</dbReference>
<dbReference type="EMBL" id="JACJIQ010000007">
    <property type="protein sequence ID" value="MBA9077422.1"/>
    <property type="molecule type" value="Genomic_DNA"/>
</dbReference>
<dbReference type="Gene3D" id="1.20.1480.40">
    <property type="entry name" value="Uncharacterised protein PF16133, DUF4844"/>
    <property type="match status" value="1"/>
</dbReference>
<sequence>MTIPEKAISDLDLFKSASKFDQDTVRTFYPGLADPEVKPLLTDLINQSVDDFKEVAVSDQPTEKQFQEKISIGLSRFTPLQLDTEDRARVCAYYEELMDMVGLESSGGILNNWMYGFDPAP</sequence>
<evidence type="ECO:0000313" key="2">
    <source>
        <dbReference type="Proteomes" id="UP000563094"/>
    </source>
</evidence>